<reference evidence="1 2" key="1">
    <citation type="journal article" date="2009" name="Stand. Genomic Sci.">
        <title>Complete genome sequence of Desulfotomaculum acetoxidans type strain (5575).</title>
        <authorList>
            <person name="Spring S."/>
            <person name="Lapidus A."/>
            <person name="Schroder M."/>
            <person name="Gleim D."/>
            <person name="Sims D."/>
            <person name="Meincke L."/>
            <person name="Glavina Del Rio T."/>
            <person name="Tice H."/>
            <person name="Copeland A."/>
            <person name="Cheng J.F."/>
            <person name="Lucas S."/>
            <person name="Chen F."/>
            <person name="Nolan M."/>
            <person name="Bruce D."/>
            <person name="Goodwin L."/>
            <person name="Pitluck S."/>
            <person name="Ivanova N."/>
            <person name="Mavromatis K."/>
            <person name="Mikhailova N."/>
            <person name="Pati A."/>
            <person name="Chen A."/>
            <person name="Palaniappan K."/>
            <person name="Land M."/>
            <person name="Hauser L."/>
            <person name="Chang Y.J."/>
            <person name="Jeffries C.D."/>
            <person name="Chain P."/>
            <person name="Saunders E."/>
            <person name="Brettin T."/>
            <person name="Detter J.C."/>
            <person name="Goker M."/>
            <person name="Bristow J."/>
            <person name="Eisen J.A."/>
            <person name="Markowitz V."/>
            <person name="Hugenholtz P."/>
            <person name="Kyrpides N.C."/>
            <person name="Klenk H.P."/>
            <person name="Han C."/>
        </authorList>
    </citation>
    <scope>NUCLEOTIDE SEQUENCE [LARGE SCALE GENOMIC DNA]</scope>
    <source>
        <strain evidence="2">ATCC 49208 / DSM 771 / VKM B-1644</strain>
    </source>
</reference>
<dbReference type="Proteomes" id="UP000002217">
    <property type="component" value="Chromosome"/>
</dbReference>
<evidence type="ECO:0008006" key="3">
    <source>
        <dbReference type="Google" id="ProtNLM"/>
    </source>
</evidence>
<dbReference type="AlphaFoldDB" id="C8VVU8"/>
<accession>C8VVU8</accession>
<dbReference type="KEGG" id="dae:Dtox_3518"/>
<dbReference type="RefSeq" id="WP_015758925.1">
    <property type="nucleotide sequence ID" value="NC_013216.1"/>
</dbReference>
<name>C8VVU8_DESAS</name>
<dbReference type="EMBL" id="CP001720">
    <property type="protein sequence ID" value="ACV64235.1"/>
    <property type="molecule type" value="Genomic_DNA"/>
</dbReference>
<dbReference type="OrthoDB" id="1809026at2"/>
<proteinExistence type="predicted"/>
<evidence type="ECO:0000313" key="2">
    <source>
        <dbReference type="Proteomes" id="UP000002217"/>
    </source>
</evidence>
<dbReference type="HOGENOM" id="CLU_2179563_0_0_9"/>
<dbReference type="STRING" id="485916.Dtox_3518"/>
<protein>
    <recommendedName>
        <fullName evidence="3">YjcQ protein</fullName>
    </recommendedName>
</protein>
<organism evidence="1 2">
    <name type="scientific">Desulfofarcimen acetoxidans (strain ATCC 49208 / DSM 771 / KCTC 5769 / VKM B-1644 / 5575)</name>
    <name type="common">Desulfotomaculum acetoxidans</name>
    <dbReference type="NCBI Taxonomy" id="485916"/>
    <lineage>
        <taxon>Bacteria</taxon>
        <taxon>Bacillati</taxon>
        <taxon>Bacillota</taxon>
        <taxon>Clostridia</taxon>
        <taxon>Eubacteriales</taxon>
        <taxon>Peptococcaceae</taxon>
        <taxon>Desulfofarcimen</taxon>
    </lineage>
</organism>
<keyword evidence="2" id="KW-1185">Reference proteome</keyword>
<gene>
    <name evidence="1" type="ordered locus">Dtox_3518</name>
</gene>
<evidence type="ECO:0000313" key="1">
    <source>
        <dbReference type="EMBL" id="ACV64235.1"/>
    </source>
</evidence>
<sequence length="109" mass="12510">MGNENNGLNAERLLAYLYIAQQHSFFGDLAMGKLLQKLDISNNELIAFLKECIDMDWLSVKNFNARYFLRPECVADFPVIISSTGIKHINENNLLEQVNSELRDLRCES</sequence>